<proteinExistence type="predicted"/>
<dbReference type="EMBL" id="CAJVQC010036977">
    <property type="protein sequence ID" value="CAG8762597.1"/>
    <property type="molecule type" value="Genomic_DNA"/>
</dbReference>
<name>A0ACA9QUG4_9GLOM</name>
<comment type="caution">
    <text evidence="1">The sequence shown here is derived from an EMBL/GenBank/DDBJ whole genome shotgun (WGS) entry which is preliminary data.</text>
</comment>
<protein>
    <submittedName>
        <fullName evidence="1">28542_t:CDS:1</fullName>
    </submittedName>
</protein>
<evidence type="ECO:0000313" key="2">
    <source>
        <dbReference type="Proteomes" id="UP000789920"/>
    </source>
</evidence>
<sequence>MKTALSQMQIKIILCLANILKISIESELPYANDILNKSKKLIEILDNDTNRQNLRDIQQQIDRNISRNDEKLKENILSDVEFDICRELDIILSLFYELTKMLKGSKYPSLSFMTPAIENLRQRLNIYQLKNDVIRQIINTILDNLKKNFEVPSTLGLYGSFFDSRFKKLLYIDSVN</sequence>
<feature type="non-terminal residue" evidence="1">
    <location>
        <position position="176"/>
    </location>
</feature>
<accession>A0ACA9QUG4</accession>
<dbReference type="Proteomes" id="UP000789920">
    <property type="component" value="Unassembled WGS sequence"/>
</dbReference>
<evidence type="ECO:0000313" key="1">
    <source>
        <dbReference type="EMBL" id="CAG8762597.1"/>
    </source>
</evidence>
<gene>
    <name evidence="1" type="ORF">RPERSI_LOCUS15405</name>
</gene>
<organism evidence="1 2">
    <name type="scientific">Racocetra persica</name>
    <dbReference type="NCBI Taxonomy" id="160502"/>
    <lineage>
        <taxon>Eukaryota</taxon>
        <taxon>Fungi</taxon>
        <taxon>Fungi incertae sedis</taxon>
        <taxon>Mucoromycota</taxon>
        <taxon>Glomeromycotina</taxon>
        <taxon>Glomeromycetes</taxon>
        <taxon>Diversisporales</taxon>
        <taxon>Gigasporaceae</taxon>
        <taxon>Racocetra</taxon>
    </lineage>
</organism>
<reference evidence="1" key="1">
    <citation type="submission" date="2021-06" db="EMBL/GenBank/DDBJ databases">
        <authorList>
            <person name="Kallberg Y."/>
            <person name="Tangrot J."/>
            <person name="Rosling A."/>
        </authorList>
    </citation>
    <scope>NUCLEOTIDE SEQUENCE</scope>
    <source>
        <strain evidence="1">MA461A</strain>
    </source>
</reference>
<keyword evidence="2" id="KW-1185">Reference proteome</keyword>